<dbReference type="RefSeq" id="WP_106204853.1">
    <property type="nucleotide sequence ID" value="NZ_PVTD01000003.1"/>
</dbReference>
<dbReference type="OrthoDB" id="928522at2"/>
<proteinExistence type="predicted"/>
<dbReference type="AlphaFoldDB" id="A0A2T0RTH2"/>
<dbReference type="SMART" id="SM00248">
    <property type="entry name" value="ANK"/>
    <property type="match status" value="5"/>
</dbReference>
<name>A0A2T0RTH2_9RHOB</name>
<dbReference type="InterPro" id="IPR050745">
    <property type="entry name" value="Multifunctional_regulatory"/>
</dbReference>
<reference evidence="3 4" key="1">
    <citation type="submission" date="2018-03" db="EMBL/GenBank/DDBJ databases">
        <title>Genomic Encyclopedia of Archaeal and Bacterial Type Strains, Phase II (KMG-II): from individual species to whole genera.</title>
        <authorList>
            <person name="Goeker M."/>
        </authorList>
    </citation>
    <scope>NUCLEOTIDE SEQUENCE [LARGE SCALE GENOMIC DNA]</scope>
    <source>
        <strain evidence="3 4">DSM 29328</strain>
    </source>
</reference>
<comment type="caution">
    <text evidence="3">The sequence shown here is derived from an EMBL/GenBank/DDBJ whole genome shotgun (WGS) entry which is preliminary data.</text>
</comment>
<dbReference type="InterPro" id="IPR002110">
    <property type="entry name" value="Ankyrin_rpt"/>
</dbReference>
<sequence length="502" mass="54843">MKPLEQLRRDAKALKKAHEAGEAQAVLRMKVHGPKADGTLLHADYLHVIAQEQGFASWPRLKFATETEGLDRAGRIQRLKIAIHNGQNWRTEQLLAETPDLPDGLFAMQVALLNREEVARMLAEDPSRAVQDFGLRRPMLHLAFSRWIHARPDLEVDMLAIADMLVAHEADVNDTCPVGIGNPHPLSALYGAIGHANNMVLGRWLLEQGADPNDGESLYHSTELGHHEGLRMLLAHGAKPTGTNALLRAMDFNDHEAVRMLLDAGADPDDFAGEHVGGERPWVIPALHQAARRMCDGAMAQMLLDAGADPHRSFEGITPYAYARVFGNEEVRRAIEAIGDVPELSPVERALATAAEGGDLPENQVRQEDLPEACRDLIRTILHLPGKLEHVKRLVALGLDPDLPDGEGLTPVQVAGWEGLPDMMGWLLTLEPDLTHVNRYGGDLLATIVHGSENCPARAERDHVACLELARNAGVPFRADVLAGAGEEDVAAYLSDWATEAS</sequence>
<dbReference type="PANTHER" id="PTHR24189:SF50">
    <property type="entry name" value="ANKYRIN REPEAT AND SOCS BOX PROTEIN 2"/>
    <property type="match status" value="1"/>
</dbReference>
<keyword evidence="1" id="KW-0677">Repeat</keyword>
<accession>A0A2T0RTH2</accession>
<protein>
    <submittedName>
        <fullName evidence="3">Ankyrin repeat protein</fullName>
    </submittedName>
</protein>
<evidence type="ECO:0000313" key="4">
    <source>
        <dbReference type="Proteomes" id="UP000239480"/>
    </source>
</evidence>
<dbReference type="PANTHER" id="PTHR24189">
    <property type="entry name" value="MYOTROPHIN"/>
    <property type="match status" value="1"/>
</dbReference>
<evidence type="ECO:0000256" key="1">
    <source>
        <dbReference type="ARBA" id="ARBA00022737"/>
    </source>
</evidence>
<dbReference type="SUPFAM" id="SSF48403">
    <property type="entry name" value="Ankyrin repeat"/>
    <property type="match status" value="1"/>
</dbReference>
<organism evidence="3 4">
    <name type="scientific">Aliiruegeria haliotis</name>
    <dbReference type="NCBI Taxonomy" id="1280846"/>
    <lineage>
        <taxon>Bacteria</taxon>
        <taxon>Pseudomonadati</taxon>
        <taxon>Pseudomonadota</taxon>
        <taxon>Alphaproteobacteria</taxon>
        <taxon>Rhodobacterales</taxon>
        <taxon>Roseobacteraceae</taxon>
        <taxon>Aliiruegeria</taxon>
    </lineage>
</organism>
<keyword evidence="4" id="KW-1185">Reference proteome</keyword>
<gene>
    <name evidence="3" type="ORF">CLV78_103361</name>
</gene>
<dbReference type="InterPro" id="IPR036770">
    <property type="entry name" value="Ankyrin_rpt-contain_sf"/>
</dbReference>
<evidence type="ECO:0000313" key="3">
    <source>
        <dbReference type="EMBL" id="PRY24495.1"/>
    </source>
</evidence>
<evidence type="ECO:0000256" key="2">
    <source>
        <dbReference type="ARBA" id="ARBA00023043"/>
    </source>
</evidence>
<dbReference type="EMBL" id="PVTD01000003">
    <property type="protein sequence ID" value="PRY24495.1"/>
    <property type="molecule type" value="Genomic_DNA"/>
</dbReference>
<dbReference type="Proteomes" id="UP000239480">
    <property type="component" value="Unassembled WGS sequence"/>
</dbReference>
<keyword evidence="2" id="KW-0040">ANK repeat</keyword>
<dbReference type="Gene3D" id="1.25.40.20">
    <property type="entry name" value="Ankyrin repeat-containing domain"/>
    <property type="match status" value="2"/>
</dbReference>
<dbReference type="Pfam" id="PF12796">
    <property type="entry name" value="Ank_2"/>
    <property type="match status" value="1"/>
</dbReference>